<feature type="chain" id="PRO_5016170994" description="Cuticular protein" evidence="2">
    <location>
        <begin position="20"/>
        <end position="316"/>
    </location>
</feature>
<dbReference type="EMBL" id="KZ150030">
    <property type="protein sequence ID" value="PZC74762.1"/>
    <property type="molecule type" value="Genomic_DNA"/>
</dbReference>
<evidence type="ECO:0008006" key="5">
    <source>
        <dbReference type="Google" id="ProtNLM"/>
    </source>
</evidence>
<name>A0A2W1BI86_HELAM</name>
<organism evidence="3 4">
    <name type="scientific">Helicoverpa armigera</name>
    <name type="common">Cotton bollworm</name>
    <name type="synonym">Heliothis armigera</name>
    <dbReference type="NCBI Taxonomy" id="29058"/>
    <lineage>
        <taxon>Eukaryota</taxon>
        <taxon>Metazoa</taxon>
        <taxon>Ecdysozoa</taxon>
        <taxon>Arthropoda</taxon>
        <taxon>Hexapoda</taxon>
        <taxon>Insecta</taxon>
        <taxon>Pterygota</taxon>
        <taxon>Neoptera</taxon>
        <taxon>Endopterygota</taxon>
        <taxon>Lepidoptera</taxon>
        <taxon>Glossata</taxon>
        <taxon>Ditrysia</taxon>
        <taxon>Noctuoidea</taxon>
        <taxon>Noctuidae</taxon>
        <taxon>Heliothinae</taxon>
        <taxon>Helicoverpa</taxon>
    </lineage>
</organism>
<dbReference type="AlphaFoldDB" id="A0A2W1BI86"/>
<dbReference type="Proteomes" id="UP000249218">
    <property type="component" value="Unassembled WGS sequence"/>
</dbReference>
<keyword evidence="2" id="KW-0732">Signal</keyword>
<gene>
    <name evidence="3" type="primary">HaOG207289</name>
    <name evidence="3" type="ORF">B5X24_HaOG207289</name>
</gene>
<feature type="compositionally biased region" description="Low complexity" evidence="1">
    <location>
        <begin position="110"/>
        <end position="126"/>
    </location>
</feature>
<feature type="region of interest" description="Disordered" evidence="1">
    <location>
        <begin position="73"/>
        <end position="150"/>
    </location>
</feature>
<evidence type="ECO:0000256" key="1">
    <source>
        <dbReference type="SAM" id="MobiDB-lite"/>
    </source>
</evidence>
<protein>
    <recommendedName>
        <fullName evidence="5">Cuticular protein</fullName>
    </recommendedName>
</protein>
<feature type="signal peptide" evidence="2">
    <location>
        <begin position="1"/>
        <end position="19"/>
    </location>
</feature>
<reference evidence="3 4" key="1">
    <citation type="journal article" date="2017" name="BMC Biol.">
        <title>Genomic innovations, transcriptional plasticity and gene loss underlying the evolution and divergence of two highly polyphagous and invasive Helicoverpa pest species.</title>
        <authorList>
            <person name="Pearce S.L."/>
            <person name="Clarke D.F."/>
            <person name="East P.D."/>
            <person name="Elfekih S."/>
            <person name="Gordon K.H."/>
            <person name="Jermiin L.S."/>
            <person name="McGaughran A."/>
            <person name="Oakeshott J.G."/>
            <person name="Papanikolaou A."/>
            <person name="Perera O.P."/>
            <person name="Rane R.V."/>
            <person name="Richards S."/>
            <person name="Tay W.T."/>
            <person name="Walsh T.K."/>
            <person name="Anderson A."/>
            <person name="Anderson C.J."/>
            <person name="Asgari S."/>
            <person name="Board P.G."/>
            <person name="Bretschneider A."/>
            <person name="Campbell P.M."/>
            <person name="Chertemps T."/>
            <person name="Christeller J.T."/>
            <person name="Coppin C.W."/>
            <person name="Downes S.J."/>
            <person name="Duan G."/>
            <person name="Farnsworth C.A."/>
            <person name="Good R.T."/>
            <person name="Han L.B."/>
            <person name="Han Y.C."/>
            <person name="Hatje K."/>
            <person name="Horne I."/>
            <person name="Huang Y.P."/>
            <person name="Hughes D.S."/>
            <person name="Jacquin-Joly E."/>
            <person name="James W."/>
            <person name="Jhangiani S."/>
            <person name="Kollmar M."/>
            <person name="Kuwar S.S."/>
            <person name="Li S."/>
            <person name="Liu N.Y."/>
            <person name="Maibeche M.T."/>
            <person name="Miller J.R."/>
            <person name="Montagne N."/>
            <person name="Perry T."/>
            <person name="Qu J."/>
            <person name="Song S.V."/>
            <person name="Sutton G.G."/>
            <person name="Vogel H."/>
            <person name="Walenz B.P."/>
            <person name="Xu W."/>
            <person name="Zhang H.J."/>
            <person name="Zou Z."/>
            <person name="Batterham P."/>
            <person name="Edwards O.R."/>
            <person name="Feyereisen R."/>
            <person name="Gibbs R.A."/>
            <person name="Heckel D.G."/>
            <person name="McGrath A."/>
            <person name="Robin C."/>
            <person name="Scherer S.E."/>
            <person name="Worley K.C."/>
            <person name="Wu Y.D."/>
        </authorList>
    </citation>
    <scope>NUCLEOTIDE SEQUENCE [LARGE SCALE GENOMIC DNA]</scope>
    <source>
        <strain evidence="3">Harm_GR_Male_#8</strain>
        <tissue evidence="3">Whole organism</tissue>
    </source>
</reference>
<proteinExistence type="predicted"/>
<keyword evidence="4" id="KW-1185">Reference proteome</keyword>
<evidence type="ECO:0000313" key="3">
    <source>
        <dbReference type="EMBL" id="PZC74762.1"/>
    </source>
</evidence>
<feature type="compositionally biased region" description="Pro residues" evidence="1">
    <location>
        <begin position="95"/>
        <end position="109"/>
    </location>
</feature>
<dbReference type="OrthoDB" id="7485587at2759"/>
<accession>A0A2W1BI86</accession>
<evidence type="ECO:0000256" key="2">
    <source>
        <dbReference type="SAM" id="SignalP"/>
    </source>
</evidence>
<sequence>MAFVVKLLFLSALVYSTNGGYLNGQHQSPDSFLASALNSPSASFAPSPSYGTPQVGSASRPLNIQEAVVDDHGPPRAEAILPGSASLGHGGYPSGPSPPLRPTYGPPAPESSGSLSSDLSAPAPSGNGYPDGGLLLDSNLPGPGNDNSGSLIADTTLGAPRVIGTTVTVGRPDVSATRYELQSVVQNVIRRVPVEVTRHVQVAVPQPVPVPVRQEVRVPVPQPYPVQVEVVKEVPYPVYKTEHVHVERPVPVEVVREVPVEVIKKVHVPVDRPYEVIKKIHVPIEKHVEVPYAVWKPYPLHIIKHVTHYKKKNCCW</sequence>
<evidence type="ECO:0000313" key="4">
    <source>
        <dbReference type="Proteomes" id="UP000249218"/>
    </source>
</evidence>